<dbReference type="AlphaFoldDB" id="A0A6S7JVF0"/>
<reference evidence="2" key="1">
    <citation type="submission" date="2020-04" db="EMBL/GenBank/DDBJ databases">
        <authorList>
            <person name="Alioto T."/>
            <person name="Alioto T."/>
            <person name="Gomez Garrido J."/>
        </authorList>
    </citation>
    <scope>NUCLEOTIDE SEQUENCE</scope>
    <source>
        <strain evidence="2">A484AB</strain>
    </source>
</reference>
<dbReference type="EMBL" id="CACRXK020019812">
    <property type="protein sequence ID" value="CAB4034094.1"/>
    <property type="molecule type" value="Genomic_DNA"/>
</dbReference>
<gene>
    <name evidence="2" type="ORF">PACLA_8A013135</name>
</gene>
<evidence type="ECO:0000313" key="3">
    <source>
        <dbReference type="Proteomes" id="UP001152795"/>
    </source>
</evidence>
<accession>A0A6S7JVF0</accession>
<feature type="compositionally biased region" description="Basic and acidic residues" evidence="1">
    <location>
        <begin position="63"/>
        <end position="77"/>
    </location>
</feature>
<dbReference type="Proteomes" id="UP001152795">
    <property type="component" value="Unassembled WGS sequence"/>
</dbReference>
<feature type="region of interest" description="Disordered" evidence="1">
    <location>
        <begin position="63"/>
        <end position="82"/>
    </location>
</feature>
<proteinExistence type="predicted"/>
<organism evidence="2 3">
    <name type="scientific">Paramuricea clavata</name>
    <name type="common">Red gorgonian</name>
    <name type="synonym">Violescent sea-whip</name>
    <dbReference type="NCBI Taxonomy" id="317549"/>
    <lineage>
        <taxon>Eukaryota</taxon>
        <taxon>Metazoa</taxon>
        <taxon>Cnidaria</taxon>
        <taxon>Anthozoa</taxon>
        <taxon>Octocorallia</taxon>
        <taxon>Malacalcyonacea</taxon>
        <taxon>Plexauridae</taxon>
        <taxon>Paramuricea</taxon>
    </lineage>
</organism>
<comment type="caution">
    <text evidence="2">The sequence shown here is derived from an EMBL/GenBank/DDBJ whole genome shotgun (WGS) entry which is preliminary data.</text>
</comment>
<keyword evidence="3" id="KW-1185">Reference proteome</keyword>
<name>A0A6S7JVF0_PARCT</name>
<protein>
    <submittedName>
        <fullName evidence="2">Uncharacterized protein</fullName>
    </submittedName>
</protein>
<sequence>MSHAGKAFETATLELEQELNGLLLQCRATPYWTIGVPPSELLFNRVMKGKLPVINSKKIVNRHKEARDNERNREYANQRRNTRKSDLQVGNYALVRQEKKNKLTANFNHKPYKIIKETGSQIIAQSTECHIVKGTCHISSE</sequence>
<dbReference type="OrthoDB" id="6765075at2759"/>
<evidence type="ECO:0000313" key="2">
    <source>
        <dbReference type="EMBL" id="CAB4034094.1"/>
    </source>
</evidence>
<evidence type="ECO:0000256" key="1">
    <source>
        <dbReference type="SAM" id="MobiDB-lite"/>
    </source>
</evidence>